<dbReference type="EMBL" id="KB008025">
    <property type="protein sequence ID" value="ELR15661.1"/>
    <property type="molecule type" value="Genomic_DNA"/>
</dbReference>
<proteinExistence type="predicted"/>
<keyword evidence="4" id="KW-1185">Reference proteome</keyword>
<name>L8GU90_ACACF</name>
<gene>
    <name evidence="3" type="ORF">ACA1_377760</name>
</gene>
<reference evidence="3 4" key="1">
    <citation type="journal article" date="2013" name="Genome Biol.">
        <title>Genome of Acanthamoeba castellanii highlights extensive lateral gene transfer and early evolution of tyrosine kinase signaling.</title>
        <authorList>
            <person name="Clarke M."/>
            <person name="Lohan A.J."/>
            <person name="Liu B."/>
            <person name="Lagkouvardos I."/>
            <person name="Roy S."/>
            <person name="Zafar N."/>
            <person name="Bertelli C."/>
            <person name="Schilde C."/>
            <person name="Kianianmomeni A."/>
            <person name="Burglin T.R."/>
            <person name="Frech C."/>
            <person name="Turcotte B."/>
            <person name="Kopec K.O."/>
            <person name="Synnott J.M."/>
            <person name="Choo C."/>
            <person name="Paponov I."/>
            <person name="Finkler A."/>
            <person name="Soon Heng Tan C."/>
            <person name="Hutchins A.P."/>
            <person name="Weinmeier T."/>
            <person name="Rattei T."/>
            <person name="Chu J.S."/>
            <person name="Gimenez G."/>
            <person name="Irimia M."/>
            <person name="Rigden D.J."/>
            <person name="Fitzpatrick D.A."/>
            <person name="Lorenzo-Morales J."/>
            <person name="Bateman A."/>
            <person name="Chiu C.H."/>
            <person name="Tang P."/>
            <person name="Hegemann P."/>
            <person name="Fromm H."/>
            <person name="Raoult D."/>
            <person name="Greub G."/>
            <person name="Miranda-Saavedra D."/>
            <person name="Chen N."/>
            <person name="Nash P."/>
            <person name="Ginger M.L."/>
            <person name="Horn M."/>
            <person name="Schaap P."/>
            <person name="Caler L."/>
            <person name="Loftus B."/>
        </authorList>
    </citation>
    <scope>NUCLEOTIDE SEQUENCE [LARGE SCALE GENOMIC DNA]</scope>
    <source>
        <strain evidence="3 4">Neff</strain>
    </source>
</reference>
<organism evidence="3 4">
    <name type="scientific">Acanthamoeba castellanii (strain ATCC 30010 / Neff)</name>
    <dbReference type="NCBI Taxonomy" id="1257118"/>
    <lineage>
        <taxon>Eukaryota</taxon>
        <taxon>Amoebozoa</taxon>
        <taxon>Discosea</taxon>
        <taxon>Longamoebia</taxon>
        <taxon>Centramoebida</taxon>
        <taxon>Acanthamoebidae</taxon>
        <taxon>Acanthamoeba</taxon>
    </lineage>
</organism>
<dbReference type="VEuPathDB" id="AmoebaDB:ACA1_377760"/>
<dbReference type="RefSeq" id="XP_004337674.1">
    <property type="nucleotide sequence ID" value="XM_004337626.1"/>
</dbReference>
<evidence type="ECO:0000313" key="3">
    <source>
        <dbReference type="EMBL" id="ELR15661.1"/>
    </source>
</evidence>
<protein>
    <submittedName>
        <fullName evidence="3">Uncharacterized protein</fullName>
    </submittedName>
</protein>
<evidence type="ECO:0000313" key="4">
    <source>
        <dbReference type="Proteomes" id="UP000011083"/>
    </source>
</evidence>
<keyword evidence="1" id="KW-0175">Coiled coil</keyword>
<feature type="region of interest" description="Disordered" evidence="2">
    <location>
        <begin position="1"/>
        <end position="25"/>
    </location>
</feature>
<sequence length="104" mass="12124">MNQIDESMLILPREEDDDEEEAHMEMDAAQARQVEAQEAQARAQMQAQNLAKLSRRPEEVLRDLEQEAEVLKNLHHKISQQLHMLQVEEIVLKKQAELSNFATY</sequence>
<dbReference type="GeneID" id="14916276"/>
<dbReference type="AlphaFoldDB" id="L8GU90"/>
<dbReference type="Proteomes" id="UP000011083">
    <property type="component" value="Unassembled WGS sequence"/>
</dbReference>
<dbReference type="KEGG" id="acan:ACA1_377760"/>
<feature type="coiled-coil region" evidence="1">
    <location>
        <begin position="36"/>
        <end position="81"/>
    </location>
</feature>
<evidence type="ECO:0000256" key="2">
    <source>
        <dbReference type="SAM" id="MobiDB-lite"/>
    </source>
</evidence>
<evidence type="ECO:0000256" key="1">
    <source>
        <dbReference type="SAM" id="Coils"/>
    </source>
</evidence>
<accession>L8GU90</accession>